<dbReference type="PANTHER" id="PTHR37544">
    <property type="entry name" value="SPRAY-RELATED"/>
    <property type="match status" value="1"/>
</dbReference>
<keyword evidence="1" id="KW-1133">Transmembrane helix</keyword>
<dbReference type="EMBL" id="ML742032">
    <property type="protein sequence ID" value="KAE8154074.1"/>
    <property type="molecule type" value="Genomic_DNA"/>
</dbReference>
<evidence type="ECO:0000313" key="2">
    <source>
        <dbReference type="EMBL" id="KAE8154074.1"/>
    </source>
</evidence>
<proteinExistence type="predicted"/>
<dbReference type="InterPro" id="IPR021840">
    <property type="entry name" value="DUF3433"/>
</dbReference>
<keyword evidence="1" id="KW-0812">Transmembrane</keyword>
<dbReference type="OrthoDB" id="3248909at2759"/>
<dbReference type="Proteomes" id="UP000325780">
    <property type="component" value="Unassembled WGS sequence"/>
</dbReference>
<sequence>MLCNDGTPGWRPATLRGRYLALLAGSMLVMIIAIEAMRMESEARGALAFFEATDDVTRGQQVAYTYVPMVVGVMIGVMWSFTEYDALRLEPYFILSKPKGAPADVLLLNYVFGHFTTTPFRAARNKHWVAVLVSVLSILLQLVLPVVLGKLIYAEMLLVNMRQTVKTWPDFVSLESQGFISHQNSSSQAPYANNGNLAYSPVRSTKYAMAPVQISRTWKEKADLLKVNQTIYWTESSCGYIEPQSLLAYRPGAATDEAPPSLSDVIIPRIDRNQSTIASDSLKNCSLVPEEEIRKKPFHIRDWKLLSSGNSSRICGEFDFIGVIAREETAEAAQPEGQKVSNLGSLQGINPFGCNVYYYVATAEVTLTSNGSIHDIEIDEGSTASISHTAFDLSRFRHSLLRMVVLTDKTNYQKPRPVADDMLEGGVWLAVDQAVGEAFVPLMGRTFDLGRTVYVEAIRVTDRELLKIDSYYSRIAVSILAFGAAVVIGLLYIYPRRWNLLSSNPASISFMCCITSNIIGQESLRRLATWRLDALSTRQLRSILRVCRCSWVENVEGRRLEIIPADDSISRIREGLNERADPPPPFLIIPVFVMGILVACAVLGSIGAIVSISYKDGFIPSLTNIQVRDIRHIWMLVPPIAAALIRGFFISVYQNLTILEPWFALLKGNATAQTSLLLDYGSQSPFAVALRCFKRRYPLFVFVSLTCVLNTFLTIMASALFISEYAPFPTRGIIESVYDRQSFIVGNHTSILAEVDLYQGSIYAGTSMLPWTTQTQFMLPVQTNMTENQWAMSPLVGISANLKCRSLSVWDSLIQDLGSGETYWQYPSSSDPTTLCRINGQSMVLSNKKRRFMIDFIAPTESDLKPPPCASPGILLIAKSNDPDGISSDTVALYCESIPIIQSIDCAFDRSGYIDEVLPSNQSLPMDSPMFANVSVSLANYNRAFSNPLQANTKKDTSTGHHKMLENWFGILTSHVYRQMSSQNFTVVDLDLLIQSANLVYQTVLITDIALHREFHFVRLQTPEVIHDGLVMDNLLAFVPVRPAFIVVFFIVAFDTFVLLYVFLTRRGRFGFPRSPRSLGSMMPWIAKSKMLDDFRGTSTMKESERGELLTNLNKRYALKRTEVRSGEHTYSLDEEPRLSERAVPSQEMDVCEVRMRRCDK</sequence>
<feature type="transmembrane region" description="Helical" evidence="1">
    <location>
        <begin position="1044"/>
        <end position="1064"/>
    </location>
</feature>
<feature type="transmembrane region" description="Helical" evidence="1">
    <location>
        <begin position="471"/>
        <end position="494"/>
    </location>
</feature>
<name>A0A5N6U672_ASPAV</name>
<accession>A0A5N6U672</accession>
<keyword evidence="1" id="KW-0472">Membrane</keyword>
<feature type="transmembrane region" description="Helical" evidence="1">
    <location>
        <begin position="63"/>
        <end position="81"/>
    </location>
</feature>
<keyword evidence="3" id="KW-1185">Reference proteome</keyword>
<protein>
    <submittedName>
        <fullName evidence="2">Uncharacterized protein</fullName>
    </submittedName>
</protein>
<feature type="transmembrane region" description="Helical" evidence="1">
    <location>
        <begin position="699"/>
        <end position="722"/>
    </location>
</feature>
<feature type="transmembrane region" description="Helical" evidence="1">
    <location>
        <begin position="19"/>
        <end position="37"/>
    </location>
</feature>
<feature type="transmembrane region" description="Helical" evidence="1">
    <location>
        <begin position="128"/>
        <end position="153"/>
    </location>
</feature>
<dbReference type="Pfam" id="PF11915">
    <property type="entry name" value="DUF3433"/>
    <property type="match status" value="2"/>
</dbReference>
<reference evidence="2 3" key="1">
    <citation type="submission" date="2019-04" db="EMBL/GenBank/DDBJ databases">
        <title>Friends and foes A comparative genomics study of 23 Aspergillus species from section Flavi.</title>
        <authorList>
            <consortium name="DOE Joint Genome Institute"/>
            <person name="Kjaerbolling I."/>
            <person name="Vesth T."/>
            <person name="Frisvad J.C."/>
            <person name="Nybo J.L."/>
            <person name="Theobald S."/>
            <person name="Kildgaard S."/>
            <person name="Isbrandt T."/>
            <person name="Kuo A."/>
            <person name="Sato A."/>
            <person name="Lyhne E.K."/>
            <person name="Kogle M.E."/>
            <person name="Wiebenga A."/>
            <person name="Kun R.S."/>
            <person name="Lubbers R.J."/>
            <person name="Makela M.R."/>
            <person name="Barry K."/>
            <person name="Chovatia M."/>
            <person name="Clum A."/>
            <person name="Daum C."/>
            <person name="Haridas S."/>
            <person name="He G."/>
            <person name="LaButti K."/>
            <person name="Lipzen A."/>
            <person name="Mondo S."/>
            <person name="Riley R."/>
            <person name="Salamov A."/>
            <person name="Simmons B.A."/>
            <person name="Magnuson J.K."/>
            <person name="Henrissat B."/>
            <person name="Mortensen U.H."/>
            <person name="Larsen T.O."/>
            <person name="Devries R.P."/>
            <person name="Grigoriev I.V."/>
            <person name="Machida M."/>
            <person name="Baker S.E."/>
            <person name="Andersen M.R."/>
        </authorList>
    </citation>
    <scope>NUCLEOTIDE SEQUENCE [LARGE SCALE GENOMIC DNA]</scope>
    <source>
        <strain evidence="2 3">IBT 18842</strain>
    </source>
</reference>
<feature type="transmembrane region" description="Helical" evidence="1">
    <location>
        <begin position="586"/>
        <end position="612"/>
    </location>
</feature>
<organism evidence="2 3">
    <name type="scientific">Aspergillus avenaceus</name>
    <dbReference type="NCBI Taxonomy" id="36643"/>
    <lineage>
        <taxon>Eukaryota</taxon>
        <taxon>Fungi</taxon>
        <taxon>Dikarya</taxon>
        <taxon>Ascomycota</taxon>
        <taxon>Pezizomycotina</taxon>
        <taxon>Eurotiomycetes</taxon>
        <taxon>Eurotiomycetidae</taxon>
        <taxon>Eurotiales</taxon>
        <taxon>Aspergillaceae</taxon>
        <taxon>Aspergillus</taxon>
        <taxon>Aspergillus subgen. Circumdati</taxon>
    </lineage>
</organism>
<evidence type="ECO:0000256" key="1">
    <source>
        <dbReference type="SAM" id="Phobius"/>
    </source>
</evidence>
<gene>
    <name evidence="2" type="ORF">BDV25DRAFT_136219</name>
</gene>
<feature type="transmembrane region" description="Helical" evidence="1">
    <location>
        <begin position="633"/>
        <end position="653"/>
    </location>
</feature>
<dbReference type="PANTHER" id="PTHR37544:SF3">
    <property type="entry name" value="SPRAY"/>
    <property type="match status" value="1"/>
</dbReference>
<dbReference type="AlphaFoldDB" id="A0A5N6U672"/>
<evidence type="ECO:0000313" key="3">
    <source>
        <dbReference type="Proteomes" id="UP000325780"/>
    </source>
</evidence>